<evidence type="ECO:0000313" key="3">
    <source>
        <dbReference type="Proteomes" id="UP000585272"/>
    </source>
</evidence>
<keyword evidence="1" id="KW-0238">DNA-binding</keyword>
<name>A0A840IG57_9ACTN</name>
<dbReference type="PANTHER" id="PTHR33221:SF5">
    <property type="entry name" value="HTH-TYPE TRANSCRIPTIONAL REGULATOR ISCR"/>
    <property type="match status" value="1"/>
</dbReference>
<dbReference type="Proteomes" id="UP000585272">
    <property type="component" value="Unassembled WGS sequence"/>
</dbReference>
<gene>
    <name evidence="2" type="ORF">BDZ31_002537</name>
</gene>
<proteinExistence type="predicted"/>
<comment type="caution">
    <text evidence="2">The sequence shown here is derived from an EMBL/GenBank/DDBJ whole genome shotgun (WGS) entry which is preliminary data.</text>
</comment>
<dbReference type="SUPFAM" id="SSF46785">
    <property type="entry name" value="Winged helix' DNA-binding domain"/>
    <property type="match status" value="1"/>
</dbReference>
<dbReference type="PROSITE" id="PS51197">
    <property type="entry name" value="HTH_RRF2_2"/>
    <property type="match status" value="1"/>
</dbReference>
<dbReference type="InterPro" id="IPR000944">
    <property type="entry name" value="Tscrpt_reg_Rrf2"/>
</dbReference>
<dbReference type="InterPro" id="IPR036388">
    <property type="entry name" value="WH-like_DNA-bd_sf"/>
</dbReference>
<evidence type="ECO:0000256" key="1">
    <source>
        <dbReference type="ARBA" id="ARBA00023125"/>
    </source>
</evidence>
<reference evidence="2 3" key="1">
    <citation type="submission" date="2020-08" db="EMBL/GenBank/DDBJ databases">
        <title>Genomic Encyclopedia of Archaeal and Bacterial Type Strains, Phase II (KMG-II): from individual species to whole genera.</title>
        <authorList>
            <person name="Goeker M."/>
        </authorList>
    </citation>
    <scope>NUCLEOTIDE SEQUENCE [LARGE SCALE GENOMIC DNA]</scope>
    <source>
        <strain evidence="2 3">DSM 23288</strain>
    </source>
</reference>
<dbReference type="Pfam" id="PF02082">
    <property type="entry name" value="Rrf2"/>
    <property type="match status" value="1"/>
</dbReference>
<evidence type="ECO:0000313" key="2">
    <source>
        <dbReference type="EMBL" id="MBB4662948.1"/>
    </source>
</evidence>
<dbReference type="RefSeq" id="WP_183342596.1">
    <property type="nucleotide sequence ID" value="NZ_JACHNU010000003.1"/>
</dbReference>
<dbReference type="AlphaFoldDB" id="A0A840IG57"/>
<sequence length="153" mass="15969">MRIGAKTDYALRAALELAAAAGDRPVKAETIATAQQIPPRFLEKILNDLRRAGIVDSRRGVEGGHLLAAPADEIAVADVIRAIDGPLANVSGKRPHELSYDGAAASLPEVLVAARAALRDVLDRTTLADVVAGELPEHVTALAGDPAAWSKRG</sequence>
<keyword evidence="3" id="KW-1185">Reference proteome</keyword>
<organism evidence="2 3">
    <name type="scientific">Conexibacter arvalis</name>
    <dbReference type="NCBI Taxonomy" id="912552"/>
    <lineage>
        <taxon>Bacteria</taxon>
        <taxon>Bacillati</taxon>
        <taxon>Actinomycetota</taxon>
        <taxon>Thermoleophilia</taxon>
        <taxon>Solirubrobacterales</taxon>
        <taxon>Conexibacteraceae</taxon>
        <taxon>Conexibacter</taxon>
    </lineage>
</organism>
<dbReference type="GO" id="GO:0005829">
    <property type="term" value="C:cytosol"/>
    <property type="evidence" value="ECO:0007669"/>
    <property type="project" value="TreeGrafter"/>
</dbReference>
<dbReference type="GO" id="GO:0003677">
    <property type="term" value="F:DNA binding"/>
    <property type="evidence" value="ECO:0007669"/>
    <property type="project" value="UniProtKB-KW"/>
</dbReference>
<dbReference type="Gene3D" id="1.10.10.10">
    <property type="entry name" value="Winged helix-like DNA-binding domain superfamily/Winged helix DNA-binding domain"/>
    <property type="match status" value="1"/>
</dbReference>
<dbReference type="NCBIfam" id="TIGR00738">
    <property type="entry name" value="rrf2_super"/>
    <property type="match status" value="1"/>
</dbReference>
<dbReference type="InterPro" id="IPR036390">
    <property type="entry name" value="WH_DNA-bd_sf"/>
</dbReference>
<protein>
    <submittedName>
        <fullName evidence="2">Rrf2 family protein</fullName>
    </submittedName>
</protein>
<dbReference type="GO" id="GO:0003700">
    <property type="term" value="F:DNA-binding transcription factor activity"/>
    <property type="evidence" value="ECO:0007669"/>
    <property type="project" value="TreeGrafter"/>
</dbReference>
<dbReference type="EMBL" id="JACHNU010000003">
    <property type="protein sequence ID" value="MBB4662948.1"/>
    <property type="molecule type" value="Genomic_DNA"/>
</dbReference>
<accession>A0A840IG57</accession>
<dbReference type="PANTHER" id="PTHR33221">
    <property type="entry name" value="WINGED HELIX-TURN-HELIX TRANSCRIPTIONAL REGULATOR, RRF2 FAMILY"/>
    <property type="match status" value="1"/>
</dbReference>